<dbReference type="EC" id="1.3.1.106" evidence="4"/>
<evidence type="ECO:0000256" key="3">
    <source>
        <dbReference type="ARBA" id="ARBA00023002"/>
    </source>
</evidence>
<comment type="caution">
    <text evidence="4">The sequence shown here is derived from an EMBL/GenBank/DDBJ whole genome shotgun (WGS) entry which is preliminary data.</text>
</comment>
<evidence type="ECO:0000256" key="1">
    <source>
        <dbReference type="ARBA" id="ARBA00004953"/>
    </source>
</evidence>
<dbReference type="EMBL" id="JAAZWO010000007">
    <property type="protein sequence ID" value="MBC2397758.1"/>
    <property type="molecule type" value="Genomic_DNA"/>
</dbReference>
<evidence type="ECO:0000313" key="5">
    <source>
        <dbReference type="Proteomes" id="UP000563151"/>
    </source>
</evidence>
<dbReference type="PROSITE" id="PS51014">
    <property type="entry name" value="COBK_CBIJ"/>
    <property type="match status" value="1"/>
</dbReference>
<dbReference type="GO" id="GO:0016994">
    <property type="term" value="F:precorrin-6A reductase activity"/>
    <property type="evidence" value="ECO:0007669"/>
    <property type="project" value="InterPro"/>
</dbReference>
<dbReference type="Proteomes" id="UP000563151">
    <property type="component" value="Unassembled WGS sequence"/>
</dbReference>
<reference evidence="4 5" key="1">
    <citation type="submission" date="2020-04" db="EMBL/GenBank/DDBJ databases">
        <title>Genomic insights into acetone-butanol-ethanol (ABE) fermentation by sequencing solventogenic clostridia strains.</title>
        <authorList>
            <person name="Brown S."/>
        </authorList>
    </citation>
    <scope>NUCLEOTIDE SEQUENCE [LARGE SCALE GENOMIC DNA]</scope>
    <source>
        <strain evidence="4 5">DJ011</strain>
    </source>
</reference>
<organism evidence="4 5">
    <name type="scientific">Clostridium tetanomorphum</name>
    <dbReference type="NCBI Taxonomy" id="1553"/>
    <lineage>
        <taxon>Bacteria</taxon>
        <taxon>Bacillati</taxon>
        <taxon>Bacillota</taxon>
        <taxon>Clostridia</taxon>
        <taxon>Eubacteriales</taxon>
        <taxon>Clostridiaceae</taxon>
        <taxon>Clostridium</taxon>
    </lineage>
</organism>
<dbReference type="NCBIfam" id="TIGR00715">
    <property type="entry name" value="precor6x_red"/>
    <property type="match status" value="1"/>
</dbReference>
<dbReference type="GO" id="GO:0009236">
    <property type="term" value="P:cobalamin biosynthetic process"/>
    <property type="evidence" value="ECO:0007669"/>
    <property type="project" value="UniProtKB-KW"/>
</dbReference>
<comment type="pathway">
    <text evidence="1">Cofactor biosynthesis; adenosylcobalamin biosynthesis.</text>
</comment>
<evidence type="ECO:0000313" key="4">
    <source>
        <dbReference type="EMBL" id="MBC2397758.1"/>
    </source>
</evidence>
<gene>
    <name evidence="4" type="ORF">HGG79_08215</name>
</gene>
<keyword evidence="5" id="KW-1185">Reference proteome</keyword>
<protein>
    <submittedName>
        <fullName evidence="4">Cobalt-precorrin-6A reductase</fullName>
        <ecNumber evidence="4">1.3.1.106</ecNumber>
    </submittedName>
</protein>
<dbReference type="PANTHER" id="PTHR36925:SF1">
    <property type="entry name" value="COBALT-PRECORRIN-6A REDUCTASE"/>
    <property type="match status" value="1"/>
</dbReference>
<dbReference type="NCBIfam" id="NF005970">
    <property type="entry name" value="PRK08057.1-4"/>
    <property type="match status" value="1"/>
</dbReference>
<dbReference type="Pfam" id="PF02571">
    <property type="entry name" value="CbiJ"/>
    <property type="match status" value="1"/>
</dbReference>
<dbReference type="RefSeq" id="WP_035151034.1">
    <property type="nucleotide sequence ID" value="NZ_JAAZWO010000007.1"/>
</dbReference>
<name>A0A923ECB0_CLOTT</name>
<sequence>MIGLISGTSEGKEILGLLNKYTEDILVSTATEYGGELLKDYKYKILNTKPLDLFSMENMFKENNIKILIDASHPYAVDVSKNAMCVCEKLNIHYIRYERESLINKFLNEDKVVLIESYEQLYKHLNKIQGTILNTTGSRNLDKILSLNIKNRIVHRVLPSLKVMEECYKLGIKLDDLIAIKGPISYELNRAFIKEFNAKAILMKDSGREGGTEEKIKAALDENIFIFVIDRKRINYKNVFYEKDKLVEYVINFNTINMSDIRKG</sequence>
<proteinExistence type="predicted"/>
<dbReference type="AlphaFoldDB" id="A0A923ECB0"/>
<accession>A0A923ECB0</accession>
<dbReference type="InterPro" id="IPR003723">
    <property type="entry name" value="Precorrin-6x_reduct"/>
</dbReference>
<keyword evidence="3 4" id="KW-0560">Oxidoreductase</keyword>
<dbReference type="PANTHER" id="PTHR36925">
    <property type="entry name" value="COBALT-PRECORRIN-6A REDUCTASE"/>
    <property type="match status" value="1"/>
</dbReference>
<evidence type="ECO:0000256" key="2">
    <source>
        <dbReference type="ARBA" id="ARBA00022573"/>
    </source>
</evidence>
<keyword evidence="2" id="KW-0169">Cobalamin biosynthesis</keyword>